<evidence type="ECO:0000313" key="2">
    <source>
        <dbReference type="Proteomes" id="UP001215598"/>
    </source>
</evidence>
<gene>
    <name evidence="1" type="ORF">B0H16DRAFT_1563995</name>
</gene>
<accession>A0AAD7IH25</accession>
<proteinExistence type="predicted"/>
<sequence length="149" mass="15625">MDHAGNPLSLGPSSAASSTNFILRCTLADYPSPGVPHCKASRTLPSTSSILNSSLVQTLYCCSMYHPHVCIHILSVAGPSSSESAGTTGIDPSIPSARRSLTNSFSPPSYPFPAPMAYPPLVFHVSVGVPHLLPLSIGYTVLINKYSLA</sequence>
<dbReference type="EMBL" id="JARKIB010000096">
    <property type="protein sequence ID" value="KAJ7742041.1"/>
    <property type="molecule type" value="Genomic_DNA"/>
</dbReference>
<reference evidence="1" key="1">
    <citation type="submission" date="2023-03" db="EMBL/GenBank/DDBJ databases">
        <title>Massive genome expansion in bonnet fungi (Mycena s.s.) driven by repeated elements and novel gene families across ecological guilds.</title>
        <authorList>
            <consortium name="Lawrence Berkeley National Laboratory"/>
            <person name="Harder C.B."/>
            <person name="Miyauchi S."/>
            <person name="Viragh M."/>
            <person name="Kuo A."/>
            <person name="Thoen E."/>
            <person name="Andreopoulos B."/>
            <person name="Lu D."/>
            <person name="Skrede I."/>
            <person name="Drula E."/>
            <person name="Henrissat B."/>
            <person name="Morin E."/>
            <person name="Kohler A."/>
            <person name="Barry K."/>
            <person name="LaButti K."/>
            <person name="Morin E."/>
            <person name="Salamov A."/>
            <person name="Lipzen A."/>
            <person name="Mereny Z."/>
            <person name="Hegedus B."/>
            <person name="Baldrian P."/>
            <person name="Stursova M."/>
            <person name="Weitz H."/>
            <person name="Taylor A."/>
            <person name="Grigoriev I.V."/>
            <person name="Nagy L.G."/>
            <person name="Martin F."/>
            <person name="Kauserud H."/>
        </authorList>
    </citation>
    <scope>NUCLEOTIDE SEQUENCE</scope>
    <source>
        <strain evidence="1">CBHHK182m</strain>
    </source>
</reference>
<comment type="caution">
    <text evidence="1">The sequence shown here is derived from an EMBL/GenBank/DDBJ whole genome shotgun (WGS) entry which is preliminary data.</text>
</comment>
<dbReference type="AlphaFoldDB" id="A0AAD7IH25"/>
<name>A0AAD7IH25_9AGAR</name>
<keyword evidence="2" id="KW-1185">Reference proteome</keyword>
<dbReference type="Proteomes" id="UP001215598">
    <property type="component" value="Unassembled WGS sequence"/>
</dbReference>
<protein>
    <submittedName>
        <fullName evidence="1">Uncharacterized protein</fullName>
    </submittedName>
</protein>
<organism evidence="1 2">
    <name type="scientific">Mycena metata</name>
    <dbReference type="NCBI Taxonomy" id="1033252"/>
    <lineage>
        <taxon>Eukaryota</taxon>
        <taxon>Fungi</taxon>
        <taxon>Dikarya</taxon>
        <taxon>Basidiomycota</taxon>
        <taxon>Agaricomycotina</taxon>
        <taxon>Agaricomycetes</taxon>
        <taxon>Agaricomycetidae</taxon>
        <taxon>Agaricales</taxon>
        <taxon>Marasmiineae</taxon>
        <taxon>Mycenaceae</taxon>
        <taxon>Mycena</taxon>
    </lineage>
</organism>
<evidence type="ECO:0000313" key="1">
    <source>
        <dbReference type="EMBL" id="KAJ7742041.1"/>
    </source>
</evidence>